<feature type="compositionally biased region" description="Pro residues" evidence="2">
    <location>
        <begin position="743"/>
        <end position="755"/>
    </location>
</feature>
<keyword evidence="1" id="KW-0945">Host-virus interaction</keyword>
<feature type="region of interest" description="Disordered" evidence="2">
    <location>
        <begin position="587"/>
        <end position="622"/>
    </location>
</feature>
<evidence type="ECO:0000313" key="3">
    <source>
        <dbReference type="EMBL" id="GLC54515.1"/>
    </source>
</evidence>
<protein>
    <submittedName>
        <fullName evidence="3">Uncharacterized protein</fullName>
    </submittedName>
</protein>
<gene>
    <name evidence="3" type="primary">PLEST009304</name>
    <name evidence="3" type="ORF">PLESTB_000874900</name>
</gene>
<feature type="compositionally biased region" description="Gly residues" evidence="2">
    <location>
        <begin position="1480"/>
        <end position="1493"/>
    </location>
</feature>
<dbReference type="PANTHER" id="PTHR13037:SF24">
    <property type="entry name" value="POLYCOMB PROTEIN PCL-RELATED"/>
    <property type="match status" value="1"/>
</dbReference>
<proteinExistence type="predicted"/>
<feature type="region of interest" description="Disordered" evidence="2">
    <location>
        <begin position="1147"/>
        <end position="1194"/>
    </location>
</feature>
<evidence type="ECO:0000313" key="4">
    <source>
        <dbReference type="Proteomes" id="UP001165080"/>
    </source>
</evidence>
<feature type="region of interest" description="Disordered" evidence="2">
    <location>
        <begin position="362"/>
        <end position="394"/>
    </location>
</feature>
<feature type="compositionally biased region" description="Low complexity" evidence="2">
    <location>
        <begin position="238"/>
        <end position="250"/>
    </location>
</feature>
<feature type="region of interest" description="Disordered" evidence="2">
    <location>
        <begin position="720"/>
        <end position="760"/>
    </location>
</feature>
<feature type="region of interest" description="Disordered" evidence="2">
    <location>
        <begin position="1"/>
        <end position="22"/>
    </location>
</feature>
<dbReference type="OrthoDB" id="553381at2759"/>
<organism evidence="3 4">
    <name type="scientific">Pleodorina starrii</name>
    <dbReference type="NCBI Taxonomy" id="330485"/>
    <lineage>
        <taxon>Eukaryota</taxon>
        <taxon>Viridiplantae</taxon>
        <taxon>Chlorophyta</taxon>
        <taxon>core chlorophytes</taxon>
        <taxon>Chlorophyceae</taxon>
        <taxon>CS clade</taxon>
        <taxon>Chlamydomonadales</taxon>
        <taxon>Volvocaceae</taxon>
        <taxon>Pleodorina</taxon>
    </lineage>
</organism>
<feature type="compositionally biased region" description="Low complexity" evidence="2">
    <location>
        <begin position="611"/>
        <end position="622"/>
    </location>
</feature>
<reference evidence="3 4" key="1">
    <citation type="journal article" date="2023" name="Commun. Biol.">
        <title>Reorganization of the ancestral sex-determining regions during the evolution of trioecy in Pleodorina starrii.</title>
        <authorList>
            <person name="Takahashi K."/>
            <person name="Suzuki S."/>
            <person name="Kawai-Toyooka H."/>
            <person name="Yamamoto K."/>
            <person name="Hamaji T."/>
            <person name="Ootsuki R."/>
            <person name="Yamaguchi H."/>
            <person name="Kawachi M."/>
            <person name="Higashiyama T."/>
            <person name="Nozaki H."/>
        </authorList>
    </citation>
    <scope>NUCLEOTIDE SEQUENCE [LARGE SCALE GENOMIC DNA]</scope>
    <source>
        <strain evidence="3 4">NIES-4479</strain>
    </source>
</reference>
<keyword evidence="4" id="KW-1185">Reference proteome</keyword>
<feature type="compositionally biased region" description="Low complexity" evidence="2">
    <location>
        <begin position="74"/>
        <end position="86"/>
    </location>
</feature>
<dbReference type="Proteomes" id="UP001165080">
    <property type="component" value="Unassembled WGS sequence"/>
</dbReference>
<evidence type="ECO:0000256" key="2">
    <source>
        <dbReference type="SAM" id="MobiDB-lite"/>
    </source>
</evidence>
<sequence>MANAIQATEPEQEGTSDPQEPVWGKVVAYSGRKGAQKFHWTETGRHGLALVRRCAFLQHVSKARSDPATRGVDSRPGSGSPSSGAARCLSLIQDNGGSPRGGCLARAAEAFLEAAWAEVRRVALRELRDYAAVMASLERAQEGRSCPADSEPGPDAVSPLTAAAAVLHHVWRRCHLWAALRWAPSDLLGELNLNEAFVEALAPEPLAALRGATAALLDSWRAGLVQLGELLHLQRGNATNNATNNTSAAAVSEPAEVDSDAGGPLRGGGSEALERMNVDSDVERRAAWLLSWRLYLTVYRRLETVWAGSSKLSPSTGSLEQFLREGAGIPASLQSDPPCGKALSAADGAACRNSQPILTHGPIAARSDARGAPDSAARRKSSAAGDSPSANARPEALAGRFEPAAAAAWRRIGAQASAAVPPLPPLGLLDNFVSACARTAVKAVTSCGAAAGAATAGLFPGDPLGCGCSCGGPSATKRPPRAAADHALRATCVHVTTQLRDALAEDLSDVELERHGRLVSVTHGEQLRLQTAAPGPAAAAAATTTTTAAAAIPSFSSSVVPPPSRPASGGAAVQPGTLSMSLEATPCSAAPQENTNERSSAPPGVTGTSQATATAPAGTDSAAATLPPGALLAELPPGRVARLGCNPGLALLQLQLTLLAQRSPAAAAGSEALAGLERAPFAGGREDAAERHARQAALVYGVCAFLHQTHDELAAAHTVSGISPSQVPEEAPLPSDRAALGLPPAPQPSATPPSPACSTRMLQTPSEALAARIDAAAATAGAAALAAEGAHPVQPPANGAAVAAAAARAAAASRATAWVAARRRSGVGSCGAEAAKPKRCPAVLNHAAVQGGDEEGASNRAEAGASAWGSPAWACELESRVASLLAAAAGAAPGERGGAAAMNLTAVTTAGGCGVERVAAGGRPSCGGGGSGQGIGSRFDVFLEALLMYAGRVRLLGVSFGAPSSNASRGLPQYRWGAAAAAVDDVLCSAAAAPAAPPCDGAAAAAASFSSAPLTTASGAHSGCDATTACCLLAASPACRALLLHAAVTAATAATNRLVHMAALHALGSGSDLRPLCAAHSDAVALGSAAQALLSLRLALCTTACSGVQAHAWEGGEAAQKQQHPSAALGRSAVGSLAVKAHSAAAGQGDGAAVPDGDAGAVPGLAPRQRQPASPAVDRRVGPGEAPGSSGGGRGLRLTAVVKFNWRRSLRRIMPSRFERGGGGHGRERATAAVGLCPSPSSCSTAPPRPPARRACWADEPIEPVPLPPPAPLCSIATAHLEAAAAAQTPLAAAAAGTAPWWRQVWGANPASAAAAPGAPLGVSEGSDGSCGGCSSSRGSAFMAMVAEEWQWARAGLAASAAMLVLPSGAEAGVLLALHTVSGQLRATAARAGKLLEAEMGHRAAMICGSRSTTSSGSSVSSGAAGGQAAGPAQVVATNLLRPLREALAGLHPISQSELLGRGFSAALRALQQQQQCPSGRGGPSRPSGGGAAGQLREGLALIEEELAAGWRQIEAALAKAAVPGWEAGKCDFTWARRRELEAQIRSLRSEVGDRAAAA</sequence>
<evidence type="ECO:0000256" key="1">
    <source>
        <dbReference type="ARBA" id="ARBA00022581"/>
    </source>
</evidence>
<feature type="compositionally biased region" description="Low complexity" evidence="2">
    <location>
        <begin position="1147"/>
        <end position="1164"/>
    </location>
</feature>
<comment type="caution">
    <text evidence="3">The sequence shown here is derived from an EMBL/GenBank/DDBJ whole genome shotgun (WGS) entry which is preliminary data.</text>
</comment>
<name>A0A9W6BMK6_9CHLO</name>
<dbReference type="PANTHER" id="PTHR13037">
    <property type="entry name" value="FORMIN"/>
    <property type="match status" value="1"/>
</dbReference>
<accession>A0A9W6BMK6</accession>
<feature type="region of interest" description="Disordered" evidence="2">
    <location>
        <begin position="238"/>
        <end position="270"/>
    </location>
</feature>
<dbReference type="EMBL" id="BRXU01000010">
    <property type="protein sequence ID" value="GLC54515.1"/>
    <property type="molecule type" value="Genomic_DNA"/>
</dbReference>
<feature type="region of interest" description="Disordered" evidence="2">
    <location>
        <begin position="1473"/>
        <end position="1495"/>
    </location>
</feature>
<feature type="region of interest" description="Disordered" evidence="2">
    <location>
        <begin position="65"/>
        <end position="86"/>
    </location>
</feature>